<sequence length="159" mass="18306">MIVPYNLLTQYENFEVKLVSDVISDHDHPLTSNSNPPDHSFLQCSVQLSGYSKLNEINFDKEDQASGNTDNSHNFLKRKYNVKSISTNIFSSERCVVALNGIIDSLLRVQNVKNEIDAIYDTLINTLHDEMSEHILYKDIRSSTRKVKNRGKPYWNNEL</sequence>
<protein>
    <submittedName>
        <fullName evidence="1">Uncharacterized protein</fullName>
    </submittedName>
</protein>
<evidence type="ECO:0000313" key="1">
    <source>
        <dbReference type="EMBL" id="CAG2232511.1"/>
    </source>
</evidence>
<dbReference type="OrthoDB" id="6154960at2759"/>
<evidence type="ECO:0000313" key="2">
    <source>
        <dbReference type="Proteomes" id="UP000683360"/>
    </source>
</evidence>
<accession>A0A8S3TG50</accession>
<dbReference type="Proteomes" id="UP000683360">
    <property type="component" value="Unassembled WGS sequence"/>
</dbReference>
<organism evidence="1 2">
    <name type="scientific">Mytilus edulis</name>
    <name type="common">Blue mussel</name>
    <dbReference type="NCBI Taxonomy" id="6550"/>
    <lineage>
        <taxon>Eukaryota</taxon>
        <taxon>Metazoa</taxon>
        <taxon>Spiralia</taxon>
        <taxon>Lophotrochozoa</taxon>
        <taxon>Mollusca</taxon>
        <taxon>Bivalvia</taxon>
        <taxon>Autobranchia</taxon>
        <taxon>Pteriomorphia</taxon>
        <taxon>Mytilida</taxon>
        <taxon>Mytiloidea</taxon>
        <taxon>Mytilidae</taxon>
        <taxon>Mytilinae</taxon>
        <taxon>Mytilus</taxon>
    </lineage>
</organism>
<dbReference type="EMBL" id="CAJPWZ010002187">
    <property type="protein sequence ID" value="CAG2232511.1"/>
    <property type="molecule type" value="Genomic_DNA"/>
</dbReference>
<proteinExistence type="predicted"/>
<name>A0A8S3TG50_MYTED</name>
<gene>
    <name evidence="1" type="ORF">MEDL_45278</name>
</gene>
<keyword evidence="2" id="KW-1185">Reference proteome</keyword>
<reference evidence="1" key="1">
    <citation type="submission" date="2021-03" db="EMBL/GenBank/DDBJ databases">
        <authorList>
            <person name="Bekaert M."/>
        </authorList>
    </citation>
    <scope>NUCLEOTIDE SEQUENCE</scope>
</reference>
<dbReference type="AlphaFoldDB" id="A0A8S3TG50"/>
<comment type="caution">
    <text evidence="1">The sequence shown here is derived from an EMBL/GenBank/DDBJ whole genome shotgun (WGS) entry which is preliminary data.</text>
</comment>